<dbReference type="Proteomes" id="UP001203207">
    <property type="component" value="Unassembled WGS sequence"/>
</dbReference>
<gene>
    <name evidence="2" type="ORF">AArcSt2_09210</name>
</gene>
<accession>A0AAE3K930</accession>
<dbReference type="Pfam" id="PF26006">
    <property type="entry name" value="DUF7999"/>
    <property type="match status" value="1"/>
</dbReference>
<dbReference type="InterPro" id="IPR058312">
    <property type="entry name" value="DUF7999"/>
</dbReference>
<dbReference type="EMBL" id="JAKRVX010000003">
    <property type="protein sequence ID" value="MCL9817120.1"/>
    <property type="molecule type" value="Genomic_DNA"/>
</dbReference>
<evidence type="ECO:0000313" key="2">
    <source>
        <dbReference type="EMBL" id="MCL9817120.1"/>
    </source>
</evidence>
<dbReference type="AlphaFoldDB" id="A0AAE3K930"/>
<dbReference type="RefSeq" id="WP_174653770.1">
    <property type="nucleotide sequence ID" value="NZ_JAKRVX010000003.1"/>
</dbReference>
<organism evidence="2 3">
    <name type="scientific">Natronocalculus amylovorans</name>
    <dbReference type="NCBI Taxonomy" id="2917812"/>
    <lineage>
        <taxon>Archaea</taxon>
        <taxon>Methanobacteriati</taxon>
        <taxon>Methanobacteriota</taxon>
        <taxon>Stenosarchaea group</taxon>
        <taxon>Halobacteria</taxon>
        <taxon>Halobacteriales</taxon>
        <taxon>Haloferacaceae</taxon>
        <taxon>Natronocalculus</taxon>
    </lineage>
</organism>
<evidence type="ECO:0000313" key="3">
    <source>
        <dbReference type="Proteomes" id="UP001203207"/>
    </source>
</evidence>
<reference evidence="2" key="2">
    <citation type="submission" date="2022-02" db="EMBL/GenBank/DDBJ databases">
        <authorList>
            <person name="Elcheninov A.G."/>
            <person name="Sorokin D.Y."/>
            <person name="Kublanov I.V."/>
        </authorList>
    </citation>
    <scope>NUCLEOTIDE SEQUENCE</scope>
    <source>
        <strain evidence="2">AArc-St2</strain>
    </source>
</reference>
<reference evidence="2" key="1">
    <citation type="journal article" date="2022" name="Syst. Appl. Microbiol.">
        <title>Natronocalculus amylovorans gen. nov., sp. nov., and Natranaeroarchaeum aerophilus sp. nov., dominant culturable amylolytic natronoarchaea from hypersaline soda lakes in southwestern Siberia.</title>
        <authorList>
            <person name="Sorokin D.Y."/>
            <person name="Elcheninov A.G."/>
            <person name="Khizhniak T.V."/>
            <person name="Koenen M."/>
            <person name="Bale N.J."/>
            <person name="Damste J.S.S."/>
            <person name="Kublanov I.V."/>
        </authorList>
    </citation>
    <scope>NUCLEOTIDE SEQUENCE</scope>
    <source>
        <strain evidence="2">AArc-St2</strain>
    </source>
</reference>
<sequence>METNATFRVLAEQNNHGALTVEHPNDNATFHVVSYANEGVKRAAQSLQPGSTVEMTLSRAGVRSNVWQAESVTRTETDTTF</sequence>
<comment type="caution">
    <text evidence="2">The sequence shown here is derived from an EMBL/GenBank/DDBJ whole genome shotgun (WGS) entry which is preliminary data.</text>
</comment>
<evidence type="ECO:0000259" key="1">
    <source>
        <dbReference type="Pfam" id="PF26006"/>
    </source>
</evidence>
<proteinExistence type="predicted"/>
<keyword evidence="3" id="KW-1185">Reference proteome</keyword>
<name>A0AAE3K930_9EURY</name>
<feature type="domain" description="DUF7999" evidence="1">
    <location>
        <begin position="3"/>
        <end position="77"/>
    </location>
</feature>
<protein>
    <recommendedName>
        <fullName evidence="1">DUF7999 domain-containing protein</fullName>
    </recommendedName>
</protein>